<accession>A0A9K3CXS4</accession>
<comment type="caution">
    <text evidence="1">The sequence shown here is derived from an EMBL/GenBank/DDBJ whole genome shotgun (WGS) entry which is preliminary data.</text>
</comment>
<protein>
    <submittedName>
        <fullName evidence="1">Uncharacterized protein</fullName>
    </submittedName>
</protein>
<dbReference type="Proteomes" id="UP000265618">
    <property type="component" value="Unassembled WGS sequence"/>
</dbReference>
<name>A0A9K3CXS4_9EUKA</name>
<dbReference type="AlphaFoldDB" id="A0A9K3CXS4"/>
<evidence type="ECO:0000313" key="1">
    <source>
        <dbReference type="EMBL" id="GIQ84293.1"/>
    </source>
</evidence>
<organism evidence="1 2">
    <name type="scientific">Kipferlia bialata</name>
    <dbReference type="NCBI Taxonomy" id="797122"/>
    <lineage>
        <taxon>Eukaryota</taxon>
        <taxon>Metamonada</taxon>
        <taxon>Carpediemonas-like organisms</taxon>
        <taxon>Kipferlia</taxon>
    </lineage>
</organism>
<reference evidence="1 2" key="1">
    <citation type="journal article" date="2018" name="PLoS ONE">
        <title>The draft genome of Kipferlia bialata reveals reductive genome evolution in fornicate parasites.</title>
        <authorList>
            <person name="Tanifuji G."/>
            <person name="Takabayashi S."/>
            <person name="Kume K."/>
            <person name="Takagi M."/>
            <person name="Nakayama T."/>
            <person name="Kamikawa R."/>
            <person name="Inagaki Y."/>
            <person name="Hashimoto T."/>
        </authorList>
    </citation>
    <scope>NUCLEOTIDE SEQUENCE [LARGE SCALE GENOMIC DNA]</scope>
    <source>
        <strain evidence="1">NY0173</strain>
    </source>
</reference>
<gene>
    <name evidence="1" type="ORF">KIPB_005756</name>
</gene>
<dbReference type="EMBL" id="BDIP01001383">
    <property type="protein sequence ID" value="GIQ84293.1"/>
    <property type="molecule type" value="Genomic_DNA"/>
</dbReference>
<feature type="non-terminal residue" evidence="1">
    <location>
        <position position="1"/>
    </location>
</feature>
<sequence>PASGINLAAWGAVQTTMQLMLARSGVGVSDTVASGLAGGMSALRISPEYGVMTTFLGTGINRVVGTAVQTGIQTAMGVVKKAGAAVASVKQFQTKVDGYRAEYQALQAKGGSAPDTPAKALGEKAAQSVLGQGSAAFARQATRGGGSRFGQ</sequence>
<proteinExistence type="predicted"/>
<evidence type="ECO:0000313" key="2">
    <source>
        <dbReference type="Proteomes" id="UP000265618"/>
    </source>
</evidence>
<keyword evidence="2" id="KW-1185">Reference proteome</keyword>